<dbReference type="InterPro" id="IPR034557">
    <property type="entry name" value="ThrcA_tRNA_MEthiotransferase"/>
</dbReference>
<dbReference type="SFLD" id="SFLDG01082">
    <property type="entry name" value="B12-binding_domain_containing"/>
    <property type="match status" value="1"/>
</dbReference>
<keyword evidence="10" id="KW-0408">Iron</keyword>
<dbReference type="CDD" id="cd01335">
    <property type="entry name" value="Radical_SAM"/>
    <property type="match status" value="1"/>
</dbReference>
<dbReference type="Pfam" id="PF00919">
    <property type="entry name" value="UPF0004"/>
    <property type="match status" value="1"/>
</dbReference>
<evidence type="ECO:0000259" key="16">
    <source>
        <dbReference type="PROSITE" id="PS51449"/>
    </source>
</evidence>
<dbReference type="InterPro" id="IPR007197">
    <property type="entry name" value="rSAM"/>
</dbReference>
<protein>
    <recommendedName>
        <fullName evidence="15">Threonylcarbamoyladenosine tRNA methylthiotransferase MtaB</fullName>
        <ecNumber evidence="3">2.8.4.5</ecNumber>
    </recommendedName>
    <alternativeName>
        <fullName evidence="12">tRNA-t(6)A37 methylthiotransferase</fullName>
    </alternativeName>
</protein>
<dbReference type="EMBL" id="WHNX01000039">
    <property type="protein sequence ID" value="MPW27092.1"/>
    <property type="molecule type" value="Genomic_DNA"/>
</dbReference>
<keyword evidence="5" id="KW-0963">Cytoplasm</keyword>
<evidence type="ECO:0000256" key="13">
    <source>
        <dbReference type="ARBA" id="ARBA00051661"/>
    </source>
</evidence>
<dbReference type="PANTHER" id="PTHR11918">
    <property type="entry name" value="RADICAL SAM PROTEINS"/>
    <property type="match status" value="1"/>
</dbReference>
<dbReference type="Gene3D" id="3.80.30.20">
    <property type="entry name" value="tm_1862 like domain"/>
    <property type="match status" value="1"/>
</dbReference>
<keyword evidence="6 18" id="KW-0808">Transferase</keyword>
<keyword evidence="4" id="KW-0004">4Fe-4S</keyword>
<evidence type="ECO:0000313" key="18">
    <source>
        <dbReference type="EMBL" id="MPW27092.1"/>
    </source>
</evidence>
<evidence type="ECO:0000256" key="5">
    <source>
        <dbReference type="ARBA" id="ARBA00022490"/>
    </source>
</evidence>
<comment type="similarity">
    <text evidence="14">Belongs to the methylthiotransferase family. MtaB subfamily.</text>
</comment>
<dbReference type="Pfam" id="PF04055">
    <property type="entry name" value="Radical_SAM"/>
    <property type="match status" value="1"/>
</dbReference>
<dbReference type="PROSITE" id="PS51449">
    <property type="entry name" value="MTTASE_N"/>
    <property type="match status" value="1"/>
</dbReference>
<name>A0A6A7KCK9_9FIRM</name>
<comment type="cofactor">
    <cofactor evidence="1">
        <name>[4Fe-4S] cluster</name>
        <dbReference type="ChEBI" id="CHEBI:49883"/>
    </cofactor>
</comment>
<dbReference type="InterPro" id="IPR038135">
    <property type="entry name" value="Methylthiotransferase_N_sf"/>
</dbReference>
<sequence>MKTAAFHTLGCKVNTYDTEAMMELFEKAGYKIVEFDTKSDVYVINTCTVTNIGDKKSRQMIRKAKRQNPESVVTVTGCYAQTSPEDLKKIPEVNIIVGNKDRNRIVDLVEEQKSFGKNINIVQNIMDTMEYEELKISKVKDRTRAYIKVQEGCSNFCSYCIIPYARGPVRSRKVENIIAEGKAIADQGYKEIVITGINVSSYGKELKDVTLIDVLKGLNKIEGIERIRLGSLEPLLLDTVFIKELKNIEKLCDHFHLSLQSGSNDILQRMNRKYTKEDYYHIVEKIRYMFPLCSITTDIMVGFPGESEENFIESYEFIKQLGFSKLHVFKYSMRQGTPAANMKEQIPEWVKEERSKKMIHLSSQLEKLYISQFANSRLEVLFEQKLKKEYNTYQGHTKNYILVQAQSEKDIINQTLLIELSDIKKGYIEGNIFNGGKV</sequence>
<keyword evidence="8" id="KW-0819">tRNA processing</keyword>
<dbReference type="NCBIfam" id="TIGR01579">
    <property type="entry name" value="MiaB-like-C"/>
    <property type="match status" value="1"/>
</dbReference>
<dbReference type="InterPro" id="IPR020612">
    <property type="entry name" value="Methylthiotransferase_CS"/>
</dbReference>
<dbReference type="RefSeq" id="WP_152806480.1">
    <property type="nucleotide sequence ID" value="NZ_WHNX01000039.1"/>
</dbReference>
<evidence type="ECO:0000256" key="9">
    <source>
        <dbReference type="ARBA" id="ARBA00022723"/>
    </source>
</evidence>
<evidence type="ECO:0000256" key="8">
    <source>
        <dbReference type="ARBA" id="ARBA00022694"/>
    </source>
</evidence>
<dbReference type="FunFam" id="3.80.30.20:FF:000001">
    <property type="entry name" value="tRNA-2-methylthio-N(6)-dimethylallyladenosine synthase 2"/>
    <property type="match status" value="1"/>
</dbReference>
<dbReference type="GO" id="GO:0051539">
    <property type="term" value="F:4 iron, 4 sulfur cluster binding"/>
    <property type="evidence" value="ECO:0007669"/>
    <property type="project" value="UniProtKB-KW"/>
</dbReference>
<proteinExistence type="inferred from homology"/>
<feature type="domain" description="Radical SAM core" evidence="17">
    <location>
        <begin position="139"/>
        <end position="368"/>
    </location>
</feature>
<dbReference type="SFLD" id="SFLDS00029">
    <property type="entry name" value="Radical_SAM"/>
    <property type="match status" value="1"/>
</dbReference>
<evidence type="ECO:0000256" key="2">
    <source>
        <dbReference type="ARBA" id="ARBA00002399"/>
    </source>
</evidence>
<feature type="domain" description="MTTase N-terminal" evidence="16">
    <location>
        <begin position="2"/>
        <end position="114"/>
    </location>
</feature>
<dbReference type="NCBIfam" id="TIGR00089">
    <property type="entry name" value="MiaB/RimO family radical SAM methylthiotransferase"/>
    <property type="match status" value="1"/>
</dbReference>
<keyword evidence="19" id="KW-1185">Reference proteome</keyword>
<evidence type="ECO:0000256" key="15">
    <source>
        <dbReference type="ARBA" id="ARBA00069898"/>
    </source>
</evidence>
<dbReference type="SFLD" id="SFLDF00295">
    <property type="entry name" value="threonylcarbamoyladenosine_tRN"/>
    <property type="match status" value="1"/>
</dbReference>
<evidence type="ECO:0000256" key="4">
    <source>
        <dbReference type="ARBA" id="ARBA00022485"/>
    </source>
</evidence>
<evidence type="ECO:0000256" key="10">
    <source>
        <dbReference type="ARBA" id="ARBA00023004"/>
    </source>
</evidence>
<keyword evidence="7" id="KW-0949">S-adenosyl-L-methionine</keyword>
<evidence type="ECO:0000259" key="17">
    <source>
        <dbReference type="PROSITE" id="PS51918"/>
    </source>
</evidence>
<comment type="function">
    <text evidence="2">Catalyzes the methylthiolation of N6-threonylcarbamoyladenosine (t(6)A), leading to the formation of 2-methylthio-N6-threonylcarbamoyladenosine (ms(2)t(6)A) at position 37 in tRNAs that read codons beginning with adenine.</text>
</comment>
<gene>
    <name evidence="18" type="primary">mtaB</name>
    <name evidence="18" type="ORF">GC105_15020</name>
</gene>
<evidence type="ECO:0000256" key="12">
    <source>
        <dbReference type="ARBA" id="ARBA00031213"/>
    </source>
</evidence>
<dbReference type="InterPro" id="IPR058240">
    <property type="entry name" value="rSAM_sf"/>
</dbReference>
<dbReference type="GO" id="GO:0035598">
    <property type="term" value="F:tRNA (N(6)-L-threonylcarbamoyladenosine(37)-C(2))-methylthiotransferase activity"/>
    <property type="evidence" value="ECO:0007669"/>
    <property type="project" value="UniProtKB-EC"/>
</dbReference>
<dbReference type="FunFam" id="3.40.50.12160:FF:000004">
    <property type="entry name" value="Threonylcarbamoyladenosine tRNA methylthiotransferase MtaB"/>
    <property type="match status" value="1"/>
</dbReference>
<dbReference type="PROSITE" id="PS01278">
    <property type="entry name" value="MTTASE_RADICAL"/>
    <property type="match status" value="1"/>
</dbReference>
<dbReference type="InterPro" id="IPR005839">
    <property type="entry name" value="Methylthiotransferase"/>
</dbReference>
<dbReference type="InterPro" id="IPR006467">
    <property type="entry name" value="MiaB-like_bact"/>
</dbReference>
<evidence type="ECO:0000256" key="3">
    <source>
        <dbReference type="ARBA" id="ARBA00013273"/>
    </source>
</evidence>
<evidence type="ECO:0000313" key="19">
    <source>
        <dbReference type="Proteomes" id="UP000440004"/>
    </source>
</evidence>
<comment type="catalytic activity">
    <reaction evidence="13">
        <text>N(6)-L-threonylcarbamoyladenosine(37) in tRNA + (sulfur carrier)-SH + AH2 + 2 S-adenosyl-L-methionine = 2-methylsulfanyl-N(6)-L-threonylcarbamoyladenosine(37) in tRNA + (sulfur carrier)-H + 5'-deoxyadenosine + L-methionine + A + S-adenosyl-L-homocysteine + 2 H(+)</text>
        <dbReference type="Rhea" id="RHEA:37075"/>
        <dbReference type="Rhea" id="RHEA-COMP:10163"/>
        <dbReference type="Rhea" id="RHEA-COMP:11092"/>
        <dbReference type="Rhea" id="RHEA-COMP:14737"/>
        <dbReference type="Rhea" id="RHEA-COMP:14739"/>
        <dbReference type="ChEBI" id="CHEBI:13193"/>
        <dbReference type="ChEBI" id="CHEBI:15378"/>
        <dbReference type="ChEBI" id="CHEBI:17319"/>
        <dbReference type="ChEBI" id="CHEBI:17499"/>
        <dbReference type="ChEBI" id="CHEBI:29917"/>
        <dbReference type="ChEBI" id="CHEBI:57844"/>
        <dbReference type="ChEBI" id="CHEBI:57856"/>
        <dbReference type="ChEBI" id="CHEBI:59789"/>
        <dbReference type="ChEBI" id="CHEBI:64428"/>
        <dbReference type="ChEBI" id="CHEBI:74418"/>
        <dbReference type="ChEBI" id="CHEBI:74420"/>
        <dbReference type="EC" id="2.8.4.5"/>
    </reaction>
</comment>
<dbReference type="Proteomes" id="UP000440004">
    <property type="component" value="Unassembled WGS sequence"/>
</dbReference>
<dbReference type="PROSITE" id="PS51918">
    <property type="entry name" value="RADICAL_SAM"/>
    <property type="match status" value="1"/>
</dbReference>
<dbReference type="AlphaFoldDB" id="A0A6A7KCK9"/>
<evidence type="ECO:0000256" key="1">
    <source>
        <dbReference type="ARBA" id="ARBA00001966"/>
    </source>
</evidence>
<evidence type="ECO:0000256" key="6">
    <source>
        <dbReference type="ARBA" id="ARBA00022679"/>
    </source>
</evidence>
<dbReference type="GO" id="GO:0046872">
    <property type="term" value="F:metal ion binding"/>
    <property type="evidence" value="ECO:0007669"/>
    <property type="project" value="UniProtKB-KW"/>
</dbReference>
<dbReference type="PANTHER" id="PTHR11918:SF45">
    <property type="entry name" value="THREONYLCARBAMOYLADENOSINE TRNA METHYLTHIOTRANSFERASE"/>
    <property type="match status" value="1"/>
</dbReference>
<dbReference type="InterPro" id="IPR006638">
    <property type="entry name" value="Elp3/MiaA/NifB-like_rSAM"/>
</dbReference>
<dbReference type="SUPFAM" id="SSF102114">
    <property type="entry name" value="Radical SAM enzymes"/>
    <property type="match status" value="1"/>
</dbReference>
<dbReference type="InterPro" id="IPR023404">
    <property type="entry name" value="rSAM_horseshoe"/>
</dbReference>
<keyword evidence="9" id="KW-0479">Metal-binding</keyword>
<dbReference type="EC" id="2.8.4.5" evidence="3"/>
<dbReference type="SFLD" id="SFLDG01061">
    <property type="entry name" value="methylthiotransferase"/>
    <property type="match status" value="1"/>
</dbReference>
<evidence type="ECO:0000256" key="7">
    <source>
        <dbReference type="ARBA" id="ARBA00022691"/>
    </source>
</evidence>
<reference evidence="18 19" key="1">
    <citation type="submission" date="2019-10" db="EMBL/GenBank/DDBJ databases">
        <title>Alkalibaculum tamaniensis sp.nov., a new alkaliphilic acetogen, isolated on methoxylated aromatics from a mud volcano.</title>
        <authorList>
            <person name="Khomyakova M.A."/>
            <person name="Merkel A.Y."/>
            <person name="Bonch-Osmolovskaya E.A."/>
            <person name="Slobodkin A.I."/>
        </authorList>
    </citation>
    <scope>NUCLEOTIDE SEQUENCE [LARGE SCALE GENOMIC DNA]</scope>
    <source>
        <strain evidence="18 19">M08DMB</strain>
    </source>
</reference>
<evidence type="ECO:0000256" key="14">
    <source>
        <dbReference type="ARBA" id="ARBA00061574"/>
    </source>
</evidence>
<evidence type="ECO:0000256" key="11">
    <source>
        <dbReference type="ARBA" id="ARBA00023014"/>
    </source>
</evidence>
<accession>A0A6A7KCK9</accession>
<keyword evidence="11" id="KW-0411">Iron-sulfur</keyword>
<dbReference type="SMART" id="SM00729">
    <property type="entry name" value="Elp3"/>
    <property type="match status" value="1"/>
</dbReference>
<comment type="caution">
    <text evidence="18">The sequence shown here is derived from an EMBL/GenBank/DDBJ whole genome shotgun (WGS) entry which is preliminary data.</text>
</comment>
<dbReference type="InterPro" id="IPR013848">
    <property type="entry name" value="Methylthiotransferase_N"/>
</dbReference>
<dbReference type="Gene3D" id="3.40.50.12160">
    <property type="entry name" value="Methylthiotransferase, N-terminal domain"/>
    <property type="match status" value="1"/>
</dbReference>
<organism evidence="18 19">
    <name type="scientific">Alkalibaculum sporogenes</name>
    <dbReference type="NCBI Taxonomy" id="2655001"/>
    <lineage>
        <taxon>Bacteria</taxon>
        <taxon>Bacillati</taxon>
        <taxon>Bacillota</taxon>
        <taxon>Clostridia</taxon>
        <taxon>Eubacteriales</taxon>
        <taxon>Eubacteriaceae</taxon>
        <taxon>Alkalibaculum</taxon>
    </lineage>
</organism>